<evidence type="ECO:0000313" key="9">
    <source>
        <dbReference type="EMBL" id="SFK55524.1"/>
    </source>
</evidence>
<dbReference type="OrthoDB" id="9803541at2"/>
<dbReference type="GO" id="GO:0003735">
    <property type="term" value="F:structural constituent of ribosome"/>
    <property type="evidence" value="ECO:0007669"/>
    <property type="project" value="InterPro"/>
</dbReference>
<dbReference type="HAMAP" id="MF_00402">
    <property type="entry name" value="Ribosomal_bL19"/>
    <property type="match status" value="1"/>
</dbReference>
<dbReference type="EMBL" id="FOTB01000001">
    <property type="protein sequence ID" value="SFK55524.1"/>
    <property type="molecule type" value="Genomic_DNA"/>
</dbReference>
<dbReference type="PANTHER" id="PTHR15680:SF9">
    <property type="entry name" value="LARGE RIBOSOMAL SUBUNIT PROTEIN BL19M"/>
    <property type="match status" value="1"/>
</dbReference>
<keyword evidence="10" id="KW-1185">Reference proteome</keyword>
<reference evidence="10" key="2">
    <citation type="submission" date="2015-04" db="EMBL/GenBank/DDBJ databases">
        <title>Complete genome sequence of Salinicoccus halodurans strain H3B36, isolated from the Qaidam basin of China.</title>
        <authorList>
            <person name="Ma Y."/>
            <person name="Jiang K."/>
            <person name="Xue Y."/>
        </authorList>
    </citation>
    <scope>NUCLEOTIDE SEQUENCE [LARGE SCALE GENOMIC DNA]</scope>
    <source>
        <strain evidence="10">H3B36</strain>
    </source>
</reference>
<evidence type="ECO:0000256" key="5">
    <source>
        <dbReference type="ARBA" id="ARBA00035171"/>
    </source>
</evidence>
<dbReference type="Proteomes" id="UP000034029">
    <property type="component" value="Chromosome"/>
</dbReference>
<evidence type="ECO:0000313" key="8">
    <source>
        <dbReference type="EMBL" id="AKG73765.1"/>
    </source>
</evidence>
<keyword evidence="4 6" id="KW-0687">Ribonucleoprotein</keyword>
<proteinExistence type="inferred from homology"/>
<evidence type="ECO:0000256" key="7">
    <source>
        <dbReference type="RuleBase" id="RU000559"/>
    </source>
</evidence>
<dbReference type="InterPro" id="IPR008991">
    <property type="entry name" value="Translation_prot_SH3-like_sf"/>
</dbReference>
<evidence type="ECO:0000256" key="3">
    <source>
        <dbReference type="ARBA" id="ARBA00022980"/>
    </source>
</evidence>
<dbReference type="InterPro" id="IPR018257">
    <property type="entry name" value="Ribosomal_bL19_CS"/>
</dbReference>
<evidence type="ECO:0000256" key="1">
    <source>
        <dbReference type="ARBA" id="ARBA00002349"/>
    </source>
</evidence>
<dbReference type="Gene3D" id="2.30.30.790">
    <property type="match status" value="1"/>
</dbReference>
<organism evidence="9 11">
    <name type="scientific">Salinicoccus halodurans</name>
    <dbReference type="NCBI Taxonomy" id="407035"/>
    <lineage>
        <taxon>Bacteria</taxon>
        <taxon>Bacillati</taxon>
        <taxon>Bacillota</taxon>
        <taxon>Bacilli</taxon>
        <taxon>Bacillales</taxon>
        <taxon>Staphylococcaceae</taxon>
        <taxon>Salinicoccus</taxon>
    </lineage>
</organism>
<keyword evidence="3 6" id="KW-0689">Ribosomal protein</keyword>
<dbReference type="PANTHER" id="PTHR15680">
    <property type="entry name" value="RIBOSOMAL PROTEIN L19"/>
    <property type="match status" value="1"/>
</dbReference>
<evidence type="ECO:0000256" key="6">
    <source>
        <dbReference type="HAMAP-Rule" id="MF_00402"/>
    </source>
</evidence>
<dbReference type="FunFam" id="2.30.30.790:FF:000001">
    <property type="entry name" value="50S ribosomal protein L19"/>
    <property type="match status" value="1"/>
</dbReference>
<gene>
    <name evidence="6" type="primary">rplS</name>
    <name evidence="8" type="ORF">AAT16_05745</name>
    <name evidence="9" type="ORF">SAMN05216235_0389</name>
</gene>
<sequence>MSQELINELTKEQLKTDLPDFKPGDTVRVHVRIVEGSRERIQVFEGVVIKRRGGGISETFTVRKISYGVGVERTFPVHTPKIEKLEVTRRGRVRRAKLYYLRNLRGKAARIRELR</sequence>
<dbReference type="InterPro" id="IPR001857">
    <property type="entry name" value="Ribosomal_bL19"/>
</dbReference>
<dbReference type="GO" id="GO:0006412">
    <property type="term" value="P:translation"/>
    <property type="evidence" value="ECO:0007669"/>
    <property type="project" value="UniProtKB-UniRule"/>
</dbReference>
<dbReference type="SUPFAM" id="SSF50104">
    <property type="entry name" value="Translation proteins SH3-like domain"/>
    <property type="match status" value="1"/>
</dbReference>
<dbReference type="PROSITE" id="PS01015">
    <property type="entry name" value="RIBOSOMAL_L19"/>
    <property type="match status" value="1"/>
</dbReference>
<dbReference type="KEGG" id="shv:AAT16_05745"/>
<dbReference type="PIRSF" id="PIRSF002191">
    <property type="entry name" value="Ribosomal_L19"/>
    <property type="match status" value="1"/>
</dbReference>
<comment type="similarity">
    <text evidence="2 6 7">Belongs to the bacterial ribosomal protein bL19 family.</text>
</comment>
<dbReference type="NCBIfam" id="TIGR01024">
    <property type="entry name" value="rplS_bact"/>
    <property type="match status" value="1"/>
</dbReference>
<accession>A0A0F7D479</accession>
<reference evidence="9 11" key="3">
    <citation type="submission" date="2016-10" db="EMBL/GenBank/DDBJ databases">
        <authorList>
            <person name="Varghese N."/>
            <person name="Submissions S."/>
        </authorList>
    </citation>
    <scope>NUCLEOTIDE SEQUENCE [LARGE SCALE GENOMIC DNA]</scope>
    <source>
        <strain evidence="9 11">CGMCC 1.6501</strain>
    </source>
</reference>
<dbReference type="GO" id="GO:0022625">
    <property type="term" value="C:cytosolic large ribosomal subunit"/>
    <property type="evidence" value="ECO:0007669"/>
    <property type="project" value="TreeGrafter"/>
</dbReference>
<dbReference type="PRINTS" id="PR00061">
    <property type="entry name" value="RIBOSOMALL19"/>
</dbReference>
<evidence type="ECO:0000313" key="11">
    <source>
        <dbReference type="Proteomes" id="UP000183090"/>
    </source>
</evidence>
<reference evidence="8 10" key="1">
    <citation type="journal article" date="2015" name="Int. J. Syst. Evol. Microbiol.">
        <title>Complete genome sequence of Salinicoccus halodurans H3B36, isolated from the Qaidam Basin in China.</title>
        <authorList>
            <person name="Jiang K."/>
            <person name="Xue Y."/>
            <person name="Ma Y."/>
        </authorList>
    </citation>
    <scope>NUCLEOTIDE SEQUENCE [LARGE SCALE GENOMIC DNA]</scope>
    <source>
        <strain evidence="8 10">H3B36</strain>
    </source>
</reference>
<evidence type="ECO:0000256" key="2">
    <source>
        <dbReference type="ARBA" id="ARBA00005781"/>
    </source>
</evidence>
<comment type="function">
    <text evidence="1 6 7">This protein is located at the 30S-50S ribosomal subunit interface and may play a role in the structure and function of the aminoacyl-tRNA binding site.</text>
</comment>
<dbReference type="EMBL" id="CP011366">
    <property type="protein sequence ID" value="AKG73765.1"/>
    <property type="molecule type" value="Genomic_DNA"/>
</dbReference>
<dbReference type="Proteomes" id="UP000183090">
    <property type="component" value="Unassembled WGS sequence"/>
</dbReference>
<dbReference type="AlphaFoldDB" id="A0A0F7D479"/>
<protein>
    <recommendedName>
        <fullName evidence="5 6">Large ribosomal subunit protein bL19</fullName>
    </recommendedName>
</protein>
<dbReference type="RefSeq" id="WP_046789953.1">
    <property type="nucleotide sequence ID" value="NZ_CP011366.1"/>
</dbReference>
<name>A0A0F7D479_9STAP</name>
<evidence type="ECO:0000313" key="10">
    <source>
        <dbReference type="Proteomes" id="UP000034029"/>
    </source>
</evidence>
<dbReference type="InterPro" id="IPR038657">
    <property type="entry name" value="Ribosomal_bL19_sf"/>
</dbReference>
<evidence type="ECO:0000256" key="4">
    <source>
        <dbReference type="ARBA" id="ARBA00023274"/>
    </source>
</evidence>
<dbReference type="Pfam" id="PF01245">
    <property type="entry name" value="Ribosomal_L19"/>
    <property type="match status" value="1"/>
</dbReference>